<protein>
    <submittedName>
        <fullName evidence="9">Transcriptional regulatory protein UME6</fullName>
    </submittedName>
</protein>
<feature type="compositionally biased region" description="Pro residues" evidence="7">
    <location>
        <begin position="133"/>
        <end position="149"/>
    </location>
</feature>
<proteinExistence type="predicted"/>
<keyword evidence="6" id="KW-0539">Nucleus</keyword>
<dbReference type="PANTHER" id="PTHR36206:SF4">
    <property type="entry name" value="HYPOTHETICAL CONSERVED PROTEIN (EUROFUNG)-RELATED"/>
    <property type="match status" value="1"/>
</dbReference>
<feature type="region of interest" description="Disordered" evidence="7">
    <location>
        <begin position="1"/>
        <end position="23"/>
    </location>
</feature>
<evidence type="ECO:0000313" key="10">
    <source>
        <dbReference type="Proteomes" id="UP000253472"/>
    </source>
</evidence>
<feature type="region of interest" description="Disordered" evidence="7">
    <location>
        <begin position="626"/>
        <end position="649"/>
    </location>
</feature>
<evidence type="ECO:0000256" key="4">
    <source>
        <dbReference type="ARBA" id="ARBA00023125"/>
    </source>
</evidence>
<dbReference type="Pfam" id="PF00172">
    <property type="entry name" value="Zn_clus"/>
    <property type="match status" value="1"/>
</dbReference>
<comment type="caution">
    <text evidence="9">The sequence shown here is derived from an EMBL/GenBank/DDBJ whole genome shotgun (WGS) entry which is preliminary data.</text>
</comment>
<feature type="region of interest" description="Disordered" evidence="7">
    <location>
        <begin position="101"/>
        <end position="120"/>
    </location>
</feature>
<dbReference type="PROSITE" id="PS50048">
    <property type="entry name" value="ZN2_CY6_FUNGAL_2"/>
    <property type="match status" value="1"/>
</dbReference>
<feature type="region of interest" description="Disordered" evidence="7">
    <location>
        <begin position="339"/>
        <end position="420"/>
    </location>
</feature>
<evidence type="ECO:0000256" key="1">
    <source>
        <dbReference type="ARBA" id="ARBA00022723"/>
    </source>
</evidence>
<feature type="region of interest" description="Disordered" evidence="7">
    <location>
        <begin position="440"/>
        <end position="487"/>
    </location>
</feature>
<dbReference type="AlphaFoldDB" id="A0A367XR63"/>
<dbReference type="SUPFAM" id="SSF57701">
    <property type="entry name" value="Zn2/Cys6 DNA-binding domain"/>
    <property type="match status" value="1"/>
</dbReference>
<evidence type="ECO:0000256" key="7">
    <source>
        <dbReference type="SAM" id="MobiDB-lite"/>
    </source>
</evidence>
<dbReference type="Proteomes" id="UP000253472">
    <property type="component" value="Unassembled WGS sequence"/>
</dbReference>
<evidence type="ECO:0000313" key="9">
    <source>
        <dbReference type="EMBL" id="RCK56124.1"/>
    </source>
</evidence>
<keyword evidence="2" id="KW-0862">Zinc</keyword>
<evidence type="ECO:0000259" key="8">
    <source>
        <dbReference type="PROSITE" id="PS50048"/>
    </source>
</evidence>
<dbReference type="GO" id="GO:0003677">
    <property type="term" value="F:DNA binding"/>
    <property type="evidence" value="ECO:0007669"/>
    <property type="project" value="UniProtKB-KW"/>
</dbReference>
<keyword evidence="5" id="KW-0804">Transcription</keyword>
<evidence type="ECO:0000256" key="3">
    <source>
        <dbReference type="ARBA" id="ARBA00023015"/>
    </source>
</evidence>
<feature type="compositionally biased region" description="Basic residues" evidence="7">
    <location>
        <begin position="511"/>
        <end position="528"/>
    </location>
</feature>
<dbReference type="SMART" id="SM00066">
    <property type="entry name" value="GAL4"/>
    <property type="match status" value="1"/>
</dbReference>
<dbReference type="GO" id="GO:0008270">
    <property type="term" value="F:zinc ion binding"/>
    <property type="evidence" value="ECO:0007669"/>
    <property type="project" value="InterPro"/>
</dbReference>
<name>A0A367XR63_9ASCO</name>
<feature type="region of interest" description="Disordered" evidence="7">
    <location>
        <begin position="127"/>
        <end position="165"/>
    </location>
</feature>
<feature type="compositionally biased region" description="Low complexity" evidence="7">
    <location>
        <begin position="150"/>
        <end position="165"/>
    </location>
</feature>
<accession>A0A367XR63</accession>
<evidence type="ECO:0000256" key="6">
    <source>
        <dbReference type="ARBA" id="ARBA00023242"/>
    </source>
</evidence>
<dbReference type="Gene3D" id="4.10.240.10">
    <property type="entry name" value="Zn(2)-C6 fungal-type DNA-binding domain"/>
    <property type="match status" value="1"/>
</dbReference>
<feature type="compositionally biased region" description="Polar residues" evidence="7">
    <location>
        <begin position="352"/>
        <end position="364"/>
    </location>
</feature>
<gene>
    <name evidence="9" type="primary">UME6_0</name>
    <name evidence="9" type="ORF">Cantr_05471</name>
</gene>
<dbReference type="EMBL" id="QLNQ01000029">
    <property type="protein sequence ID" value="RCK56124.1"/>
    <property type="molecule type" value="Genomic_DNA"/>
</dbReference>
<evidence type="ECO:0000256" key="5">
    <source>
        <dbReference type="ARBA" id="ARBA00023163"/>
    </source>
</evidence>
<dbReference type="PANTHER" id="PTHR36206">
    <property type="entry name" value="ASPERCRYPTIN BIOSYNTHESIS CLUSTER-SPECIFIC TRANSCRIPTION REGULATOR ATNN-RELATED"/>
    <property type="match status" value="1"/>
</dbReference>
<keyword evidence="4" id="KW-0238">DNA-binding</keyword>
<keyword evidence="3" id="KW-0805">Transcription regulation</keyword>
<dbReference type="OrthoDB" id="3251668at2759"/>
<feature type="region of interest" description="Disordered" evidence="7">
    <location>
        <begin position="501"/>
        <end position="558"/>
    </location>
</feature>
<keyword evidence="10" id="KW-1185">Reference proteome</keyword>
<reference evidence="9 10" key="1">
    <citation type="submission" date="2018-06" db="EMBL/GenBank/DDBJ databases">
        <title>Whole genome sequencing of Candida tropicalis (genome annotated by CSBL at Korea University).</title>
        <authorList>
            <person name="Ahn J."/>
        </authorList>
    </citation>
    <scope>NUCLEOTIDE SEQUENCE [LARGE SCALE GENOMIC DNA]</scope>
    <source>
        <strain evidence="9 10">ATCC 20962</strain>
    </source>
</reference>
<dbReference type="PROSITE" id="PS00463">
    <property type="entry name" value="ZN2_CY6_FUNGAL_1"/>
    <property type="match status" value="1"/>
</dbReference>
<keyword evidence="1" id="KW-0479">Metal-binding</keyword>
<organism evidence="9 10">
    <name type="scientific">Candida viswanathii</name>
    <dbReference type="NCBI Taxonomy" id="5486"/>
    <lineage>
        <taxon>Eukaryota</taxon>
        <taxon>Fungi</taxon>
        <taxon>Dikarya</taxon>
        <taxon>Ascomycota</taxon>
        <taxon>Saccharomycotina</taxon>
        <taxon>Pichiomycetes</taxon>
        <taxon>Debaryomycetaceae</taxon>
        <taxon>Candida/Lodderomyces clade</taxon>
        <taxon>Candida</taxon>
    </lineage>
</organism>
<feature type="compositionally biased region" description="Basic residues" evidence="7">
    <location>
        <begin position="626"/>
        <end position="640"/>
    </location>
</feature>
<dbReference type="STRING" id="5486.A0A367XR63"/>
<dbReference type="InterPro" id="IPR052360">
    <property type="entry name" value="Transcr_Regulatory_Proteins"/>
</dbReference>
<dbReference type="InterPro" id="IPR036864">
    <property type="entry name" value="Zn2-C6_fun-type_DNA-bd_sf"/>
</dbReference>
<feature type="compositionally biased region" description="Low complexity" evidence="7">
    <location>
        <begin position="469"/>
        <end position="479"/>
    </location>
</feature>
<feature type="region of interest" description="Disordered" evidence="7">
    <location>
        <begin position="292"/>
        <end position="326"/>
    </location>
</feature>
<evidence type="ECO:0000256" key="2">
    <source>
        <dbReference type="ARBA" id="ARBA00022833"/>
    </source>
</evidence>
<feature type="compositionally biased region" description="Polar residues" evidence="7">
    <location>
        <begin position="292"/>
        <end position="303"/>
    </location>
</feature>
<dbReference type="GO" id="GO:0000981">
    <property type="term" value="F:DNA-binding transcription factor activity, RNA polymerase II-specific"/>
    <property type="evidence" value="ECO:0007669"/>
    <property type="project" value="InterPro"/>
</dbReference>
<sequence length="649" mass="71840">MITHMVTPDSTSSPPNSPYGEDTVKLSSSVISTSSPVTSTNYLHNLQFLQQQVHHLHMLQQQQQQQQQQQHQQQQQQQQQQAYQTNYTSTPVDQLFQFDNSSSASFNPVRPPTIGGVQRSPFQNLQPVQNLQQPPPPPQQQHLPPPPQLPTMQQQPPQQPLETQSQPLQQNSFYNDYINDFGGNTQHPYSVFVNPQAASSVTSLPNLDAHQPLSNLMSVSQPPPDFGKLSTSSAPAEATSFLYNLQNQSTDLILNQDLEFSNASFESIRDYSQPSMGLPYPHILPPHQNQFHDAMPTNPQHVQVQDYPHTPSHLSEPPSAGLSDVSNFTGVLDESHLYRPPSAMGHRLKSPILTSTPQHNISNLQPPPTSVAAARHKITKKSSLSRLNTSSRKNLQASLAHSLSTPTELDGNSPPPDRVISPVLKSKASFANIKMEVSDPEEEEHHVSGFSHPPPVIGSTPTGSIGIRSISNASSTSSHGSHHGLPVMNVFRHNSDVSIPTTAQLNQPLKKPPRKTRGPTITKAKRVTSKSSTDSTKTESESGEDTDAAPVKKKHTRRRLLPRSKKGCWICRIKHLKCDEVTPVCGGCAKFGLQCDYSPEKPDYVTDKYLRQQKLDEVSLIRKKNQAKTKIPKKKSKRDLKKSTSGYIS</sequence>
<feature type="compositionally biased region" description="Polar residues" evidence="7">
    <location>
        <begin position="381"/>
        <end position="407"/>
    </location>
</feature>
<dbReference type="InterPro" id="IPR001138">
    <property type="entry name" value="Zn2Cys6_DnaBD"/>
</dbReference>
<dbReference type="CDD" id="cd00067">
    <property type="entry name" value="GAL4"/>
    <property type="match status" value="1"/>
</dbReference>
<feature type="domain" description="Zn(2)-C6 fungal-type" evidence="8">
    <location>
        <begin position="567"/>
        <end position="597"/>
    </location>
</feature>